<dbReference type="Pfam" id="PF20480">
    <property type="entry name" value="DUF6720"/>
    <property type="match status" value="1"/>
</dbReference>
<dbReference type="Proteomes" id="UP000615446">
    <property type="component" value="Unassembled WGS sequence"/>
</dbReference>
<evidence type="ECO:0000256" key="2">
    <source>
        <dbReference type="SAM" id="Phobius"/>
    </source>
</evidence>
<evidence type="ECO:0000256" key="3">
    <source>
        <dbReference type="SAM" id="SignalP"/>
    </source>
</evidence>
<keyword evidence="2" id="KW-0472">Membrane</keyword>
<evidence type="ECO:0008006" key="6">
    <source>
        <dbReference type="Google" id="ProtNLM"/>
    </source>
</evidence>
<dbReference type="EMBL" id="BLAL01000244">
    <property type="protein sequence ID" value="GES95694.1"/>
    <property type="molecule type" value="Genomic_DNA"/>
</dbReference>
<comment type="caution">
    <text evidence="4">The sequence shown here is derived from an EMBL/GenBank/DDBJ whole genome shotgun (WGS) entry which is preliminary data.</text>
</comment>
<gene>
    <name evidence="4" type="ORF">RCL2_002235600</name>
</gene>
<evidence type="ECO:0000313" key="4">
    <source>
        <dbReference type="EMBL" id="GES95694.1"/>
    </source>
</evidence>
<feature type="region of interest" description="Disordered" evidence="1">
    <location>
        <begin position="56"/>
        <end position="98"/>
    </location>
</feature>
<feature type="compositionally biased region" description="Polar residues" evidence="1">
    <location>
        <begin position="70"/>
        <end position="83"/>
    </location>
</feature>
<name>A0A8H3LYZ3_9GLOM</name>
<proteinExistence type="predicted"/>
<feature type="compositionally biased region" description="Basic and acidic residues" evidence="1">
    <location>
        <begin position="56"/>
        <end position="67"/>
    </location>
</feature>
<feature type="transmembrane region" description="Helical" evidence="2">
    <location>
        <begin position="109"/>
        <end position="127"/>
    </location>
</feature>
<evidence type="ECO:0000256" key="1">
    <source>
        <dbReference type="SAM" id="MobiDB-lite"/>
    </source>
</evidence>
<feature type="transmembrane region" description="Helical" evidence="2">
    <location>
        <begin position="173"/>
        <end position="197"/>
    </location>
</feature>
<keyword evidence="2" id="KW-0812">Transmembrane</keyword>
<reference evidence="4" key="1">
    <citation type="submission" date="2019-10" db="EMBL/GenBank/DDBJ databases">
        <title>Conservation and host-specific expression of non-tandemly repeated heterogenous ribosome RNA gene in arbuscular mycorrhizal fungi.</title>
        <authorList>
            <person name="Maeda T."/>
            <person name="Kobayashi Y."/>
            <person name="Nakagawa T."/>
            <person name="Ezawa T."/>
            <person name="Yamaguchi K."/>
            <person name="Bino T."/>
            <person name="Nishimoto Y."/>
            <person name="Shigenobu S."/>
            <person name="Kawaguchi M."/>
        </authorList>
    </citation>
    <scope>NUCLEOTIDE SEQUENCE</scope>
    <source>
        <strain evidence="4">HR1</strain>
    </source>
</reference>
<feature type="chain" id="PRO_5034024431" description="Intimal thickness related receptor IRP domain-containing protein" evidence="3">
    <location>
        <begin position="23"/>
        <end position="321"/>
    </location>
</feature>
<dbReference type="InterPro" id="IPR046566">
    <property type="entry name" value="DUF6720"/>
</dbReference>
<feature type="signal peptide" evidence="3">
    <location>
        <begin position="1"/>
        <end position="22"/>
    </location>
</feature>
<dbReference type="AlphaFoldDB" id="A0A8H3LYZ3"/>
<organism evidence="4 5">
    <name type="scientific">Rhizophagus clarus</name>
    <dbReference type="NCBI Taxonomy" id="94130"/>
    <lineage>
        <taxon>Eukaryota</taxon>
        <taxon>Fungi</taxon>
        <taxon>Fungi incertae sedis</taxon>
        <taxon>Mucoromycota</taxon>
        <taxon>Glomeromycotina</taxon>
        <taxon>Glomeromycetes</taxon>
        <taxon>Glomerales</taxon>
        <taxon>Glomeraceae</taxon>
        <taxon>Rhizophagus</taxon>
    </lineage>
</organism>
<protein>
    <recommendedName>
        <fullName evidence="6">Intimal thickness related receptor IRP domain-containing protein</fullName>
    </recommendedName>
</protein>
<dbReference type="OrthoDB" id="2347202at2759"/>
<feature type="transmembrane region" description="Helical" evidence="2">
    <location>
        <begin position="209"/>
        <end position="231"/>
    </location>
</feature>
<sequence length="321" mass="37113">MYHLKYLLFGIVLYSSFGSAFADEYDPRQDIFDQIINTLVPTLIVFLFDSIESEKNEESEPGSKEVSRGSGENANPRNSNISDMNGMKSRNPEKSRKKAPRIFDKIRRVFDDFLFLLSLFVLPSIVFHKNHKKFATPLWISILLGVTAGFVFIIFIINYILSSNKTKNKSIIYRVISLSGIAIGFCHIISDICFIFYTRSVPKSKFTEVFIFLHSVIGVLVIIYLPIYLASFEFKIIERPEKLFRIILINLTCIWTPVIQMLNMSLLSGNDYYWTKLILAINLIYLSRVINYAKKGEEKNDDLFGALHLMFNIVLKMEKYI</sequence>
<evidence type="ECO:0000313" key="5">
    <source>
        <dbReference type="Proteomes" id="UP000615446"/>
    </source>
</evidence>
<keyword evidence="2" id="KW-1133">Transmembrane helix</keyword>
<keyword evidence="3" id="KW-0732">Signal</keyword>
<feature type="transmembrane region" description="Helical" evidence="2">
    <location>
        <begin position="272"/>
        <end position="290"/>
    </location>
</feature>
<feature type="transmembrane region" description="Helical" evidence="2">
    <location>
        <begin position="139"/>
        <end position="161"/>
    </location>
</feature>
<accession>A0A8H3LYZ3</accession>
<feature type="transmembrane region" description="Helical" evidence="2">
    <location>
        <begin position="243"/>
        <end position="266"/>
    </location>
</feature>